<evidence type="ECO:0000313" key="4">
    <source>
        <dbReference type="WBParaSite" id="PSAMB.scaffold379size53865.g5151.t1"/>
    </source>
</evidence>
<evidence type="ECO:0000256" key="1">
    <source>
        <dbReference type="SAM" id="MobiDB-lite"/>
    </source>
</evidence>
<evidence type="ECO:0000313" key="3">
    <source>
        <dbReference type="WBParaSite" id="PSAMB.scaffold1454size31320.g13177.t1"/>
    </source>
</evidence>
<dbReference type="WBParaSite" id="PSAMB.scaffold379size53865.g5151.t1">
    <property type="protein sequence ID" value="PSAMB.scaffold379size53865.g5151.t1"/>
    <property type="gene ID" value="PSAMB.scaffold379size53865.g5151"/>
</dbReference>
<dbReference type="WBParaSite" id="PSAMB.scaffold1454size31320.g13177.t1">
    <property type="protein sequence ID" value="PSAMB.scaffold1454size31320.g13177.t1"/>
    <property type="gene ID" value="PSAMB.scaffold1454size31320.g13177"/>
</dbReference>
<dbReference type="PANTHER" id="PTHR21106:SF2">
    <property type="entry name" value="NADH DEHYDROGENASE [UBIQUINONE] 1 BETA SUBCOMPLEX SUBUNIT 6"/>
    <property type="match status" value="1"/>
</dbReference>
<dbReference type="InterPro" id="IPR019174">
    <property type="entry name" value="NADH_DH_b-subcmplx_su6"/>
</dbReference>
<dbReference type="Proteomes" id="UP000887566">
    <property type="component" value="Unplaced"/>
</dbReference>
<protein>
    <submittedName>
        <fullName evidence="3 4">NADH dehydrogenase [ubiquinone] 1 beta subcomplex subunit 6</fullName>
    </submittedName>
</protein>
<name>A0A914WEG9_9BILA</name>
<reference evidence="3 4" key="1">
    <citation type="submission" date="2022-11" db="UniProtKB">
        <authorList>
            <consortium name="WormBaseParasite"/>
        </authorList>
    </citation>
    <scope>IDENTIFICATION</scope>
</reference>
<dbReference type="GO" id="GO:0006120">
    <property type="term" value="P:mitochondrial electron transport, NADH to ubiquinone"/>
    <property type="evidence" value="ECO:0007669"/>
    <property type="project" value="InterPro"/>
</dbReference>
<organism evidence="2 4">
    <name type="scientific">Plectus sambesii</name>
    <dbReference type="NCBI Taxonomy" id="2011161"/>
    <lineage>
        <taxon>Eukaryota</taxon>
        <taxon>Metazoa</taxon>
        <taxon>Ecdysozoa</taxon>
        <taxon>Nematoda</taxon>
        <taxon>Chromadorea</taxon>
        <taxon>Plectida</taxon>
        <taxon>Plectina</taxon>
        <taxon>Plectoidea</taxon>
        <taxon>Plectidae</taxon>
        <taxon>Plectus</taxon>
    </lineage>
</organism>
<dbReference type="Pfam" id="PF09782">
    <property type="entry name" value="NDUF_B6"/>
    <property type="match status" value="1"/>
</dbReference>
<keyword evidence="2" id="KW-1185">Reference proteome</keyword>
<dbReference type="PANTHER" id="PTHR21106">
    <property type="entry name" value="NADH DEHYDROGENASE [UBIQUINONE] 1 BETA SUBCOMPLEX SUBUNIT 6"/>
    <property type="match status" value="1"/>
</dbReference>
<dbReference type="GO" id="GO:0005739">
    <property type="term" value="C:mitochondrion"/>
    <property type="evidence" value="ECO:0007669"/>
    <property type="project" value="GOC"/>
</dbReference>
<sequence length="213" mass="25099">MGSQFTKPEKEGPSPYTRSGVPPPKLVKASNSDKPRHRLNDPMSLELHMRDHRQRAEGLSSAEREWRKKWVLDQHLHPDEPIKVDAVFRQLNPIRRLYRAPWDYLYRAVLEPSMGAYWGTITRQLAPKAGIALLIMWTVYYRMKYEAKDWTFQRGSVAYITPKPVLSQKPLMEAEHPGLLEKGLWRPEQYDYLDHKFFKRTAHLDLGPPQRPW</sequence>
<proteinExistence type="predicted"/>
<feature type="region of interest" description="Disordered" evidence="1">
    <location>
        <begin position="1"/>
        <end position="47"/>
    </location>
</feature>
<feature type="compositionally biased region" description="Basic and acidic residues" evidence="1">
    <location>
        <begin position="31"/>
        <end position="40"/>
    </location>
</feature>
<accession>A0A914WEG9</accession>
<dbReference type="AlphaFoldDB" id="A0A914WEG9"/>
<evidence type="ECO:0000313" key="2">
    <source>
        <dbReference type="Proteomes" id="UP000887566"/>
    </source>
</evidence>